<evidence type="ECO:0000259" key="7">
    <source>
        <dbReference type="Pfam" id="PF02687"/>
    </source>
</evidence>
<evidence type="ECO:0000256" key="5">
    <source>
        <dbReference type="ARBA" id="ARBA00023136"/>
    </source>
</evidence>
<feature type="domain" description="ABC3 transporter permease C-terminal" evidence="7">
    <location>
        <begin position="291"/>
        <end position="405"/>
    </location>
</feature>
<gene>
    <name evidence="9" type="ORF">SAMN04488071_1964</name>
</gene>
<dbReference type="GO" id="GO:0022857">
    <property type="term" value="F:transmembrane transporter activity"/>
    <property type="evidence" value="ECO:0007669"/>
    <property type="project" value="TreeGrafter"/>
</dbReference>
<dbReference type="InterPro" id="IPR003838">
    <property type="entry name" value="ABC3_permease_C"/>
</dbReference>
<protein>
    <submittedName>
        <fullName evidence="9">Putative ABC transport system permease protein</fullName>
    </submittedName>
</protein>
<sequence length="814" mass="88428">MIVNYFLVALRRLLRNRMLSVINIGGLAIGFAAVTLIGLYVNYELSYNRWLPNVDALYKVEFTETEPGHAPIPSAMTPAPLAAALVKDFSGIEDATRLKTRKFTVRSGANQFTEELYFADPNFFALFDLPVVLGQRADILKNTGNIALSETAAKRFFGDRNPIGQILNIGGREDRTVVAVLKDLPANTHLDIQLLTRISADENGLLGFRDTWGSDQAHTYIKVNEGFDPIVLEQNGRAFAERNITLTWTKLPPADLHHYNAVPVADLHLYSDKDNHEGSVGDIDTVVTFALIASLVLALAVVNFANLSTANALRHAREVALRKVLGASSRQIMVQFLGEAVLTAFLALLLGLVLAEFTLFSFGNFLGKDISLAPLYSIPAASLLGGTAVLAGVCGGFYPSFFLSRFRPTSVLSANKSTSDGVPWLRNSLVVLQFSVSVALIASTAIIYRQTDYVRTADLGFDPAGKVIVPISESEVRPVALALKNSFSQLSGVRSVAMTTAPLPEAPHGLGVFVPQHASRDEARSITQVWVDADFFPLMGQSPLAGRLFAADRQADLTHTPTDPALPRTRGIVLNQSAATLLGYGSADQAINQQIITPTGRQTVSTVVGVVPDIHLGSLYKEIEPMAFFVSDRPLYYMIVELQQGAERQTLAELESIWNNLVPGVPMSPTFLEQAYRGLYQDAERQAQLFGGFSVFAVLVACLGLYGLASYAAVRRIKEVGIRKVLGARVLDIVLLLTWQFSRLVALAIPIGVLVSASGMSAWLDGFAYRISLLGNSWVFLLAALAAFMIAWLTVGGQAASVARRNPIQALRYE</sequence>
<organism evidence="9 10">
    <name type="scientific">Kordiimonas lacus</name>
    <dbReference type="NCBI Taxonomy" id="637679"/>
    <lineage>
        <taxon>Bacteria</taxon>
        <taxon>Pseudomonadati</taxon>
        <taxon>Pseudomonadota</taxon>
        <taxon>Alphaproteobacteria</taxon>
        <taxon>Kordiimonadales</taxon>
        <taxon>Kordiimonadaceae</taxon>
        <taxon>Kordiimonas</taxon>
    </lineage>
</organism>
<accession>A0A1G6ZVK6</accession>
<dbReference type="PANTHER" id="PTHR30572">
    <property type="entry name" value="MEMBRANE COMPONENT OF TRANSPORTER-RELATED"/>
    <property type="match status" value="1"/>
</dbReference>
<feature type="domain" description="MacB-like periplasmic core" evidence="8">
    <location>
        <begin position="20"/>
        <end position="197"/>
    </location>
</feature>
<dbReference type="RefSeq" id="WP_068304248.1">
    <property type="nucleotide sequence ID" value="NZ_FNAK01000004.1"/>
</dbReference>
<feature type="domain" description="ABC3 transporter permease C-terminal" evidence="7">
    <location>
        <begin position="693"/>
        <end position="807"/>
    </location>
</feature>
<keyword evidence="10" id="KW-1185">Reference proteome</keyword>
<dbReference type="InterPro" id="IPR025857">
    <property type="entry name" value="MacB_PCD"/>
</dbReference>
<dbReference type="GO" id="GO:0005886">
    <property type="term" value="C:plasma membrane"/>
    <property type="evidence" value="ECO:0007669"/>
    <property type="project" value="UniProtKB-SubCell"/>
</dbReference>
<keyword evidence="2" id="KW-1003">Cell membrane</keyword>
<feature type="transmembrane region" description="Helical" evidence="6">
    <location>
        <begin position="375"/>
        <end position="403"/>
    </location>
</feature>
<dbReference type="Pfam" id="PF02687">
    <property type="entry name" value="FtsX"/>
    <property type="match status" value="2"/>
</dbReference>
<comment type="subcellular location">
    <subcellularLocation>
        <location evidence="1">Cell membrane</location>
        <topology evidence="1">Multi-pass membrane protein</topology>
    </subcellularLocation>
</comment>
<keyword evidence="3 6" id="KW-0812">Transmembrane</keyword>
<evidence type="ECO:0000259" key="8">
    <source>
        <dbReference type="Pfam" id="PF12704"/>
    </source>
</evidence>
<feature type="transmembrane region" description="Helical" evidence="6">
    <location>
        <begin position="424"/>
        <end position="448"/>
    </location>
</feature>
<feature type="transmembrane region" description="Helical" evidence="6">
    <location>
        <begin position="21"/>
        <end position="43"/>
    </location>
</feature>
<dbReference type="STRING" id="637679.GCA_001550055_01891"/>
<evidence type="ECO:0000313" key="9">
    <source>
        <dbReference type="EMBL" id="SDE06373.1"/>
    </source>
</evidence>
<dbReference type="InterPro" id="IPR050250">
    <property type="entry name" value="Macrolide_Exporter_MacB"/>
</dbReference>
<dbReference type="PANTHER" id="PTHR30572:SF18">
    <property type="entry name" value="ABC-TYPE MACROLIDE FAMILY EXPORT SYSTEM PERMEASE COMPONENT 2"/>
    <property type="match status" value="1"/>
</dbReference>
<dbReference type="EMBL" id="FNAK01000004">
    <property type="protein sequence ID" value="SDE06373.1"/>
    <property type="molecule type" value="Genomic_DNA"/>
</dbReference>
<keyword evidence="4 6" id="KW-1133">Transmembrane helix</keyword>
<feature type="transmembrane region" description="Helical" evidence="6">
    <location>
        <begin position="730"/>
        <end position="757"/>
    </location>
</feature>
<keyword evidence="5 6" id="KW-0472">Membrane</keyword>
<evidence type="ECO:0000256" key="3">
    <source>
        <dbReference type="ARBA" id="ARBA00022692"/>
    </source>
</evidence>
<dbReference type="OrthoDB" id="127188at2"/>
<dbReference type="Proteomes" id="UP000183685">
    <property type="component" value="Unassembled WGS sequence"/>
</dbReference>
<name>A0A1G6ZVK6_9PROT</name>
<evidence type="ECO:0000256" key="1">
    <source>
        <dbReference type="ARBA" id="ARBA00004651"/>
    </source>
</evidence>
<evidence type="ECO:0000256" key="2">
    <source>
        <dbReference type="ARBA" id="ARBA00022475"/>
    </source>
</evidence>
<feature type="transmembrane region" description="Helical" evidence="6">
    <location>
        <begin position="334"/>
        <end position="355"/>
    </location>
</feature>
<evidence type="ECO:0000313" key="10">
    <source>
        <dbReference type="Proteomes" id="UP000183685"/>
    </source>
</evidence>
<feature type="transmembrane region" description="Helical" evidence="6">
    <location>
        <begin position="289"/>
        <end position="313"/>
    </location>
</feature>
<proteinExistence type="predicted"/>
<dbReference type="Pfam" id="PF12704">
    <property type="entry name" value="MacB_PCD"/>
    <property type="match status" value="1"/>
</dbReference>
<dbReference type="AlphaFoldDB" id="A0A1G6ZVK6"/>
<evidence type="ECO:0000256" key="4">
    <source>
        <dbReference type="ARBA" id="ARBA00022989"/>
    </source>
</evidence>
<evidence type="ECO:0000256" key="6">
    <source>
        <dbReference type="SAM" id="Phobius"/>
    </source>
</evidence>
<reference evidence="9 10" key="1">
    <citation type="submission" date="2016-10" db="EMBL/GenBank/DDBJ databases">
        <authorList>
            <person name="de Groot N.N."/>
        </authorList>
    </citation>
    <scope>NUCLEOTIDE SEQUENCE [LARGE SCALE GENOMIC DNA]</scope>
    <source>
        <strain evidence="9 10">CGMCC 1.9109</strain>
    </source>
</reference>
<feature type="transmembrane region" description="Helical" evidence="6">
    <location>
        <begin position="689"/>
        <end position="709"/>
    </location>
</feature>
<feature type="transmembrane region" description="Helical" evidence="6">
    <location>
        <begin position="777"/>
        <end position="795"/>
    </location>
</feature>